<dbReference type="AlphaFoldDB" id="A0A939LUF6"/>
<dbReference type="PROSITE" id="PS00194">
    <property type="entry name" value="THIOREDOXIN_1"/>
    <property type="match status" value="1"/>
</dbReference>
<feature type="region of interest" description="Disordered" evidence="6">
    <location>
        <begin position="46"/>
        <end position="91"/>
    </location>
</feature>
<dbReference type="GO" id="GO:0016491">
    <property type="term" value="F:oxidoreductase activity"/>
    <property type="evidence" value="ECO:0007669"/>
    <property type="project" value="InterPro"/>
</dbReference>
<dbReference type="PANTHER" id="PTHR42852:SF6">
    <property type="entry name" value="THIOL:DISULFIDE INTERCHANGE PROTEIN DSBE"/>
    <property type="match status" value="1"/>
</dbReference>
<keyword evidence="3" id="KW-0812">Transmembrane</keyword>
<comment type="caution">
    <text evidence="8">The sequence shown here is derived from an EMBL/GenBank/DDBJ whole genome shotgun (WGS) entry which is preliminary data.</text>
</comment>
<sequence length="228" mass="23453">MSSGDLDRRGIPPRGIRGRASLRVAACVAAAGLLLGATACSGGDDLSQQWEEGGDKGYVSGDGSSLSIPPSERTEPVVFSGETETGETYGSDDTLGSVTVVNFWYAGCAPCRAEAADLVEAYDEFSPQGVEFVGVNTRDQVAQAQQFSEEFGIAYPSIMDSPGGRAVQRAFAGQVPLNAVPTTLVLDTEGRVAHRVLGQLAGASQLSTLIGETLAESGEGSGTGSGEQ</sequence>
<dbReference type="GO" id="GO:0030313">
    <property type="term" value="C:cell envelope"/>
    <property type="evidence" value="ECO:0007669"/>
    <property type="project" value="UniProtKB-SubCell"/>
</dbReference>
<dbReference type="InterPro" id="IPR013766">
    <property type="entry name" value="Thioredoxin_domain"/>
</dbReference>
<evidence type="ECO:0000256" key="5">
    <source>
        <dbReference type="ARBA" id="ARBA00023284"/>
    </source>
</evidence>
<dbReference type="SUPFAM" id="SSF52833">
    <property type="entry name" value="Thioredoxin-like"/>
    <property type="match status" value="1"/>
</dbReference>
<evidence type="ECO:0000313" key="8">
    <source>
        <dbReference type="EMBL" id="MBO1805019.1"/>
    </source>
</evidence>
<keyword evidence="5" id="KW-0676">Redox-active center</keyword>
<evidence type="ECO:0000313" key="9">
    <source>
        <dbReference type="Proteomes" id="UP000664398"/>
    </source>
</evidence>
<organism evidence="8 9">
    <name type="scientific">Leucobacter ruminantium</name>
    <dbReference type="NCBI Taxonomy" id="1289170"/>
    <lineage>
        <taxon>Bacteria</taxon>
        <taxon>Bacillati</taxon>
        <taxon>Actinomycetota</taxon>
        <taxon>Actinomycetes</taxon>
        <taxon>Micrococcales</taxon>
        <taxon>Microbacteriaceae</taxon>
        <taxon>Leucobacter</taxon>
    </lineage>
</organism>
<proteinExistence type="predicted"/>
<keyword evidence="9" id="KW-1185">Reference proteome</keyword>
<dbReference type="InterPro" id="IPR000866">
    <property type="entry name" value="AhpC/TSA"/>
</dbReference>
<keyword evidence="4" id="KW-1015">Disulfide bond</keyword>
<dbReference type="GO" id="GO:0017004">
    <property type="term" value="P:cytochrome complex assembly"/>
    <property type="evidence" value="ECO:0007669"/>
    <property type="project" value="UniProtKB-KW"/>
</dbReference>
<evidence type="ECO:0000256" key="6">
    <source>
        <dbReference type="SAM" id="MobiDB-lite"/>
    </source>
</evidence>
<reference evidence="8" key="1">
    <citation type="submission" date="2021-03" db="EMBL/GenBank/DDBJ databases">
        <title>Leucobacter chromiisoli sp. nov., isolated from chromium-containing soil of chemical plant.</title>
        <authorList>
            <person name="Xu Z."/>
        </authorList>
    </citation>
    <scope>NUCLEOTIDE SEQUENCE</scope>
    <source>
        <strain evidence="8">A2</strain>
    </source>
</reference>
<evidence type="ECO:0000256" key="2">
    <source>
        <dbReference type="ARBA" id="ARBA00022748"/>
    </source>
</evidence>
<dbReference type="PROSITE" id="PS51352">
    <property type="entry name" value="THIOREDOXIN_2"/>
    <property type="match status" value="1"/>
</dbReference>
<dbReference type="EMBL" id="JAGDYL010000008">
    <property type="protein sequence ID" value="MBO1805019.1"/>
    <property type="molecule type" value="Genomic_DNA"/>
</dbReference>
<accession>A0A939LUF6</accession>
<dbReference type="Gene3D" id="3.40.30.10">
    <property type="entry name" value="Glutaredoxin"/>
    <property type="match status" value="1"/>
</dbReference>
<dbReference type="InterPro" id="IPR036249">
    <property type="entry name" value="Thioredoxin-like_sf"/>
</dbReference>
<dbReference type="PANTHER" id="PTHR42852">
    <property type="entry name" value="THIOL:DISULFIDE INTERCHANGE PROTEIN DSBE"/>
    <property type="match status" value="1"/>
</dbReference>
<keyword evidence="2" id="KW-0201">Cytochrome c-type biogenesis</keyword>
<feature type="domain" description="Thioredoxin" evidence="7">
    <location>
        <begin position="70"/>
        <end position="215"/>
    </location>
</feature>
<evidence type="ECO:0000259" key="7">
    <source>
        <dbReference type="PROSITE" id="PS51352"/>
    </source>
</evidence>
<evidence type="ECO:0000256" key="4">
    <source>
        <dbReference type="ARBA" id="ARBA00023157"/>
    </source>
</evidence>
<dbReference type="RefSeq" id="WP_208045495.1">
    <property type="nucleotide sequence ID" value="NZ_JAGDYL010000008.1"/>
</dbReference>
<keyword evidence="3" id="KW-0735">Signal-anchor</keyword>
<dbReference type="InterPro" id="IPR017937">
    <property type="entry name" value="Thioredoxin_CS"/>
</dbReference>
<gene>
    <name evidence="8" type="ORF">J4H91_06765</name>
</gene>
<protein>
    <submittedName>
        <fullName evidence="8">TlpA family protein disulfide reductase</fullName>
    </submittedName>
</protein>
<dbReference type="Pfam" id="PF00578">
    <property type="entry name" value="AhpC-TSA"/>
    <property type="match status" value="1"/>
</dbReference>
<dbReference type="GO" id="GO:0016209">
    <property type="term" value="F:antioxidant activity"/>
    <property type="evidence" value="ECO:0007669"/>
    <property type="project" value="InterPro"/>
</dbReference>
<evidence type="ECO:0000256" key="3">
    <source>
        <dbReference type="ARBA" id="ARBA00022968"/>
    </source>
</evidence>
<comment type="subcellular location">
    <subcellularLocation>
        <location evidence="1">Cell envelope</location>
    </subcellularLocation>
</comment>
<dbReference type="CDD" id="cd02966">
    <property type="entry name" value="TlpA_like_family"/>
    <property type="match status" value="1"/>
</dbReference>
<evidence type="ECO:0000256" key="1">
    <source>
        <dbReference type="ARBA" id="ARBA00004196"/>
    </source>
</evidence>
<dbReference type="InterPro" id="IPR050553">
    <property type="entry name" value="Thioredoxin_ResA/DsbE_sf"/>
</dbReference>
<dbReference type="Proteomes" id="UP000664398">
    <property type="component" value="Unassembled WGS sequence"/>
</dbReference>
<name>A0A939LUF6_9MICO</name>